<feature type="region of interest" description="Disordered" evidence="5">
    <location>
        <begin position="419"/>
        <end position="621"/>
    </location>
</feature>
<dbReference type="RefSeq" id="XP_062628400.1">
    <property type="nucleotide sequence ID" value="XM_062772416.1"/>
</dbReference>
<dbReference type="AlphaFoldDB" id="A0AAF0Y8X0"/>
<comment type="pathway">
    <text evidence="1">Protein modification; protein sumoylation.</text>
</comment>
<evidence type="ECO:0000256" key="3">
    <source>
        <dbReference type="ARBA" id="ARBA00022679"/>
    </source>
</evidence>
<dbReference type="GO" id="GO:0016925">
    <property type="term" value="P:protein sumoylation"/>
    <property type="evidence" value="ECO:0007669"/>
    <property type="project" value="TreeGrafter"/>
</dbReference>
<reference evidence="7" key="1">
    <citation type="submission" date="2023-10" db="EMBL/GenBank/DDBJ databases">
        <authorList>
            <person name="Noh H."/>
        </authorList>
    </citation>
    <scope>NUCLEOTIDE SEQUENCE</scope>
    <source>
        <strain evidence="7">DUCC4014</strain>
    </source>
</reference>
<feature type="compositionally biased region" description="Polar residues" evidence="5">
    <location>
        <begin position="494"/>
        <end position="534"/>
    </location>
</feature>
<comment type="similarity">
    <text evidence="2">Belongs to the PIAS family.</text>
</comment>
<dbReference type="Gene3D" id="2.60.120.780">
    <property type="entry name" value="PINIT domain"/>
    <property type="match status" value="1"/>
</dbReference>
<keyword evidence="4" id="KW-0833">Ubl conjugation pathway</keyword>
<evidence type="ECO:0000313" key="7">
    <source>
        <dbReference type="EMBL" id="WOO82368.1"/>
    </source>
</evidence>
<gene>
    <name evidence="7" type="primary">pli1</name>
    <name evidence="7" type="ORF">LOC62_04G005861</name>
</gene>
<keyword evidence="8" id="KW-1185">Reference proteome</keyword>
<dbReference type="GO" id="GO:0016874">
    <property type="term" value="F:ligase activity"/>
    <property type="evidence" value="ECO:0007669"/>
    <property type="project" value="UniProtKB-KW"/>
</dbReference>
<name>A0AAF0Y8X0_9TREE</name>
<evidence type="ECO:0000313" key="8">
    <source>
        <dbReference type="Proteomes" id="UP000827549"/>
    </source>
</evidence>
<dbReference type="GeneID" id="87809089"/>
<accession>A0AAF0Y8X0</accession>
<dbReference type="InterPro" id="IPR038654">
    <property type="entry name" value="PINIT_sf"/>
</dbReference>
<organism evidence="7 8">
    <name type="scientific">Vanrija pseudolonga</name>
    <dbReference type="NCBI Taxonomy" id="143232"/>
    <lineage>
        <taxon>Eukaryota</taxon>
        <taxon>Fungi</taxon>
        <taxon>Dikarya</taxon>
        <taxon>Basidiomycota</taxon>
        <taxon>Agaricomycotina</taxon>
        <taxon>Tremellomycetes</taxon>
        <taxon>Trichosporonales</taxon>
        <taxon>Trichosporonaceae</taxon>
        <taxon>Vanrija</taxon>
    </lineage>
</organism>
<protein>
    <submittedName>
        <fullName evidence="7">E3 SUMO-protein ligase pli1</fullName>
    </submittedName>
</protein>
<dbReference type="InterPro" id="IPR023321">
    <property type="entry name" value="PINIT"/>
</dbReference>
<sequence>MASSSTWSDFDNFVNVFVPKQTIARLRQFAEKIRLYAGIDLHIKSQERKQDLVSKITLAFQTIRKQNNERVYVSIRRDSHATPAHQRYGSTAPINYSSGVKPPGGSAPGWQQASTSASGLYNRAQTSSRPPPTLVEWKTSPMWKPIKALTYMESLPDIASSESSSTRRERRIHFSLPTDVIEKLNLAKSNPRARPLYSVRMFCASSDYYRPSNMPLAPGMAPVSNRNVPIEYPLVPDVMLDDHMVPFKERGLRGKAGSAPPLDLDKGSKGLIRIAGRMASLTFGHTGPTVGKKKELSKKFWFQIVFAEITTIDDLLAKLEQLVPTDAAMELDKLRKRAAEDDDIEVGTSSLSLKDPLSGMRITKPWLCPHCSKELKFEDVICDGYFLSILQAVPDSYDEVVLESTGDWHTQDNTYGTPGWLAKNGAATTNGNGNSNGDSNGGATPATPNFGISIPIKRSHSEIPSPPDKGKRRAIEILSDSDDDDDDDDLPLTNGRSQPNGQLNGSTYTPQPSLPPVSTSRQSSASHATTSRPASTAPGASRPRPSVIDLTLSSDEEDNDSETAVQQPYFRQPDGGSSSRDVAASEPRPAESIRTSDGGWNRTGAPAAPRAYVPQMPAPVNTTNLVGISRARASDWMDEYPETPLDQPNGLY</sequence>
<feature type="region of interest" description="Disordered" evidence="5">
    <location>
        <begin position="82"/>
        <end position="114"/>
    </location>
</feature>
<dbReference type="PANTHER" id="PTHR10782">
    <property type="entry name" value="ZINC FINGER MIZ DOMAIN-CONTAINING PROTEIN"/>
    <property type="match status" value="1"/>
</dbReference>
<evidence type="ECO:0000259" key="6">
    <source>
        <dbReference type="PROSITE" id="PS51466"/>
    </source>
</evidence>
<dbReference type="InterPro" id="IPR013083">
    <property type="entry name" value="Znf_RING/FYVE/PHD"/>
</dbReference>
<evidence type="ECO:0000256" key="1">
    <source>
        <dbReference type="ARBA" id="ARBA00004718"/>
    </source>
</evidence>
<dbReference type="EMBL" id="CP086717">
    <property type="protein sequence ID" value="WOO82368.1"/>
    <property type="molecule type" value="Genomic_DNA"/>
</dbReference>
<evidence type="ECO:0000256" key="4">
    <source>
        <dbReference type="ARBA" id="ARBA00022786"/>
    </source>
</evidence>
<feature type="compositionally biased region" description="Acidic residues" evidence="5">
    <location>
        <begin position="479"/>
        <end position="490"/>
    </location>
</feature>
<dbReference type="Pfam" id="PF14324">
    <property type="entry name" value="PINIT"/>
    <property type="match status" value="1"/>
</dbReference>
<dbReference type="GO" id="GO:0061665">
    <property type="term" value="F:SUMO ligase activity"/>
    <property type="evidence" value="ECO:0007669"/>
    <property type="project" value="TreeGrafter"/>
</dbReference>
<dbReference type="Gene3D" id="3.30.40.10">
    <property type="entry name" value="Zinc/RING finger domain, C3HC4 (zinc finger)"/>
    <property type="match status" value="1"/>
</dbReference>
<dbReference type="PROSITE" id="PS51466">
    <property type="entry name" value="PINIT"/>
    <property type="match status" value="1"/>
</dbReference>
<dbReference type="Proteomes" id="UP000827549">
    <property type="component" value="Chromosome 4"/>
</dbReference>
<feature type="compositionally biased region" description="Low complexity" evidence="5">
    <location>
        <begin position="424"/>
        <end position="444"/>
    </location>
</feature>
<feature type="domain" description="PINIT" evidence="6">
    <location>
        <begin position="125"/>
        <end position="310"/>
    </location>
</feature>
<proteinExistence type="inferred from homology"/>
<evidence type="ECO:0000256" key="5">
    <source>
        <dbReference type="SAM" id="MobiDB-lite"/>
    </source>
</evidence>
<keyword evidence="7" id="KW-0436">Ligase</keyword>
<evidence type="ECO:0000256" key="2">
    <source>
        <dbReference type="ARBA" id="ARBA00005383"/>
    </source>
</evidence>
<feature type="compositionally biased region" description="Polar residues" evidence="5">
    <location>
        <begin position="88"/>
        <end position="98"/>
    </location>
</feature>
<keyword evidence="3" id="KW-0808">Transferase</keyword>
<dbReference type="GO" id="GO:0000785">
    <property type="term" value="C:chromatin"/>
    <property type="evidence" value="ECO:0007669"/>
    <property type="project" value="TreeGrafter"/>
</dbReference>
<dbReference type="PANTHER" id="PTHR10782:SF4">
    <property type="entry name" value="TONALLI, ISOFORM E"/>
    <property type="match status" value="1"/>
</dbReference>